<evidence type="ECO:0000313" key="2">
    <source>
        <dbReference type="Proteomes" id="UP001271274"/>
    </source>
</evidence>
<keyword evidence="2" id="KW-1185">Reference proteome</keyword>
<comment type="caution">
    <text evidence="1">The sequence shown here is derived from an EMBL/GenBank/DDBJ whole genome shotgun (WGS) entry which is preliminary data.</text>
</comment>
<dbReference type="RefSeq" id="WP_119580197.1">
    <property type="nucleotide sequence ID" value="NZ_JARAYT010000003.1"/>
</dbReference>
<reference evidence="1 2" key="1">
    <citation type="journal article" date="2023" name="Microb. Genom.">
        <title>Mesoterricola silvestris gen. nov., sp. nov., Mesoterricola sediminis sp. nov., Geothrix oryzae sp. nov., Geothrix edaphica sp. nov., Geothrix rubra sp. nov., and Geothrix limicola sp. nov., six novel members of Acidobacteriota isolated from soils.</title>
        <authorList>
            <person name="Weisberg A.J."/>
            <person name="Pearce E."/>
            <person name="Kramer C.G."/>
            <person name="Chang J.H."/>
            <person name="Clarke C.R."/>
        </authorList>
    </citation>
    <scope>NUCLEOTIDE SEQUENCE [LARGE SCALE GENOMIC DNA]</scope>
    <source>
        <strain evidence="1 2">ID09-01A</strain>
    </source>
</reference>
<organism evidence="1 2">
    <name type="scientific">Streptomyces europaeiscabiei</name>
    <dbReference type="NCBI Taxonomy" id="146819"/>
    <lineage>
        <taxon>Bacteria</taxon>
        <taxon>Bacillati</taxon>
        <taxon>Actinomycetota</taxon>
        <taxon>Actinomycetes</taxon>
        <taxon>Kitasatosporales</taxon>
        <taxon>Streptomycetaceae</taxon>
        <taxon>Streptomyces</taxon>
    </lineage>
</organism>
<accession>A0ABU4NGX7</accession>
<evidence type="ECO:0008006" key="3">
    <source>
        <dbReference type="Google" id="ProtNLM"/>
    </source>
</evidence>
<protein>
    <recommendedName>
        <fullName evidence="3">Bacterial transcriptional activator domain-containing protein</fullName>
    </recommendedName>
</protein>
<dbReference type="Proteomes" id="UP001271274">
    <property type="component" value="Unassembled WGS sequence"/>
</dbReference>
<name>A0ABU4NGX7_9ACTN</name>
<evidence type="ECO:0000313" key="1">
    <source>
        <dbReference type="EMBL" id="MDX3700894.1"/>
    </source>
</evidence>
<proteinExistence type="predicted"/>
<dbReference type="EMBL" id="JARAYU010000004">
    <property type="protein sequence ID" value="MDX3700894.1"/>
    <property type="molecule type" value="Genomic_DNA"/>
</dbReference>
<gene>
    <name evidence="1" type="ORF">PV662_14175</name>
</gene>
<sequence length="113" mass="11869">MASGAAHWNAERETRLGRAQALRALGRLAPAREACGTLLDETAARGDSCGRGLAEYEYGHVLRVLGDERAAMTRWHSALTALDSTDAPILAEPRALTAAVTPTWGGIGEMPGG</sequence>